<evidence type="ECO:0000256" key="4">
    <source>
        <dbReference type="ARBA" id="ARBA00001946"/>
    </source>
</evidence>
<dbReference type="EMBL" id="CAJNRD030001122">
    <property type="protein sequence ID" value="CAG5100818.1"/>
    <property type="molecule type" value="Genomic_DNA"/>
</dbReference>
<keyword evidence="9" id="KW-0808">Transferase</keyword>
<dbReference type="InterPro" id="IPR009014">
    <property type="entry name" value="Transketo_C/PFOR_II"/>
</dbReference>
<comment type="cofactor">
    <cofactor evidence="4">
        <name>Mg(2+)</name>
        <dbReference type="ChEBI" id="CHEBI:18420"/>
    </cofactor>
</comment>
<gene>
    <name evidence="15" type="ORF">HICCMSTLAB_LOCUS9891</name>
</gene>
<dbReference type="EC" id="2.2.1.1" evidence="8"/>
<evidence type="ECO:0000256" key="5">
    <source>
        <dbReference type="ARBA" id="ARBA00001964"/>
    </source>
</evidence>
<dbReference type="GO" id="GO:0046872">
    <property type="term" value="F:metal ion binding"/>
    <property type="evidence" value="ECO:0007669"/>
    <property type="project" value="UniProtKB-KW"/>
</dbReference>
<evidence type="ECO:0000256" key="12">
    <source>
        <dbReference type="ARBA" id="ARBA00022842"/>
    </source>
</evidence>
<dbReference type="AlphaFoldDB" id="A0A8J2HL54"/>
<dbReference type="Gene3D" id="3.40.50.970">
    <property type="match status" value="2"/>
</dbReference>
<comment type="cofactor">
    <cofactor evidence="5">
        <name>thiamine diphosphate</name>
        <dbReference type="ChEBI" id="CHEBI:58937"/>
    </cofactor>
</comment>
<dbReference type="Pfam" id="PF02779">
    <property type="entry name" value="Transket_pyr"/>
    <property type="match status" value="1"/>
</dbReference>
<dbReference type="NCBIfam" id="NF004559">
    <property type="entry name" value="PRK05899.2-5"/>
    <property type="match status" value="1"/>
</dbReference>
<proteinExistence type="inferred from homology"/>
<evidence type="ECO:0000256" key="6">
    <source>
        <dbReference type="ARBA" id="ARBA00007131"/>
    </source>
</evidence>
<evidence type="ECO:0000313" key="16">
    <source>
        <dbReference type="Proteomes" id="UP000786811"/>
    </source>
</evidence>
<dbReference type="InterPro" id="IPR005474">
    <property type="entry name" value="Transketolase_N"/>
</dbReference>
<comment type="caution">
    <text evidence="15">The sequence shown here is derived from an EMBL/GenBank/DDBJ whole genome shotgun (WGS) entry which is preliminary data.</text>
</comment>
<dbReference type="InterPro" id="IPR029061">
    <property type="entry name" value="THDP-binding"/>
</dbReference>
<dbReference type="GO" id="GO:0004802">
    <property type="term" value="F:transketolase activity"/>
    <property type="evidence" value="ECO:0007669"/>
    <property type="project" value="UniProtKB-EC"/>
</dbReference>
<dbReference type="Pfam" id="PF02780">
    <property type="entry name" value="Transketolase_C"/>
    <property type="match status" value="1"/>
</dbReference>
<evidence type="ECO:0000256" key="7">
    <source>
        <dbReference type="ARBA" id="ARBA00011738"/>
    </source>
</evidence>
<protein>
    <recommendedName>
        <fullName evidence="8">transketolase</fullName>
        <ecNumber evidence="8">2.2.1.1</ecNumber>
    </recommendedName>
</protein>
<dbReference type="InterPro" id="IPR005475">
    <property type="entry name" value="Transketolase-like_Pyr-bd"/>
</dbReference>
<name>A0A8J2HL54_COTCN</name>
<dbReference type="Pfam" id="PF00456">
    <property type="entry name" value="Transketolase_N"/>
    <property type="match status" value="1"/>
</dbReference>
<sequence>MDNYHKPESKTIQELKDIANKLRIDAINSTQASKSGHPTSCSSMAEVMSVLFFHTMRYKVSVPRDPNSDRFILSKGHAAPILYAAWAEAGLFPVEDLLNLRKIDSDLEGHPTPRLNFVDVGTGSLGQGLSVAAGMAYVGKNYDKANYRVYCLIGDGESAEGSIWEALHFASYYKLDNLCAIFDINRLGQSEPTSLQHNMEVYRKRLEAFGFNALVVDGHDVEELVKAFHEAQITKDRPTAILAKTFKGKNFPNIEDLDNWHGKALGNKAEEVIAHLKSLIKNAGPLTLHPQKPLIDDVPVVDITNIKLDSPPNYKTTDQVATRLAYGTALAKIAKNNARVIALDGDTKNSTFAEKIKTVDPKRFVECFIAEQNAVGVAIGAACRDRTVVFVSAFATFFTRTFDQIRMGAISQTNVNFVGSHCGVSIGEDGPSQMGLEDIAMFRAVPGSTVFYPSDAVSTERAVELAANTKGVCFIRTSRPNTAILYDNNESMNIGKAKVIRKAAKDQVLVIGAGVTLHEALKAADQLAAAGISVRVLDPFTVKPIDSATVIANAKKCCGKIITVEDHYPEGGLGEAVASAVALERNIIIKKLAVSKVPHSGPPDVLLDVYGISAAKIAEAVKDIIKH</sequence>
<organism evidence="15 16">
    <name type="scientific">Cotesia congregata</name>
    <name type="common">Parasitoid wasp</name>
    <name type="synonym">Apanteles congregatus</name>
    <dbReference type="NCBI Taxonomy" id="51543"/>
    <lineage>
        <taxon>Eukaryota</taxon>
        <taxon>Metazoa</taxon>
        <taxon>Ecdysozoa</taxon>
        <taxon>Arthropoda</taxon>
        <taxon>Hexapoda</taxon>
        <taxon>Insecta</taxon>
        <taxon>Pterygota</taxon>
        <taxon>Neoptera</taxon>
        <taxon>Endopterygota</taxon>
        <taxon>Hymenoptera</taxon>
        <taxon>Apocrita</taxon>
        <taxon>Ichneumonoidea</taxon>
        <taxon>Braconidae</taxon>
        <taxon>Microgastrinae</taxon>
        <taxon>Cotesia</taxon>
    </lineage>
</organism>
<keyword evidence="12" id="KW-0460">Magnesium</keyword>
<comment type="subunit">
    <text evidence="7">Homodimer.</text>
</comment>
<evidence type="ECO:0000313" key="15">
    <source>
        <dbReference type="EMBL" id="CAG5100818.1"/>
    </source>
</evidence>
<keyword evidence="13" id="KW-0786">Thiamine pyrophosphate</keyword>
<keyword evidence="10" id="KW-0479">Metal-binding</keyword>
<dbReference type="InterPro" id="IPR033248">
    <property type="entry name" value="Transketolase_C"/>
</dbReference>
<comment type="similarity">
    <text evidence="6">Belongs to the transketolase family.</text>
</comment>
<evidence type="ECO:0000256" key="8">
    <source>
        <dbReference type="ARBA" id="ARBA00013152"/>
    </source>
</evidence>
<dbReference type="GO" id="GO:0005737">
    <property type="term" value="C:cytoplasm"/>
    <property type="evidence" value="ECO:0007669"/>
    <property type="project" value="UniProtKB-ARBA"/>
</dbReference>
<dbReference type="SUPFAM" id="SSF52922">
    <property type="entry name" value="TK C-terminal domain-like"/>
    <property type="match status" value="1"/>
</dbReference>
<feature type="domain" description="Transketolase-like pyrimidine-binding" evidence="14">
    <location>
        <begin position="320"/>
        <end position="484"/>
    </location>
</feature>
<dbReference type="FunFam" id="3.40.50.970:FF:000129">
    <property type="entry name" value="Transketolase"/>
    <property type="match status" value="1"/>
</dbReference>
<evidence type="ECO:0000256" key="3">
    <source>
        <dbReference type="ARBA" id="ARBA00001941"/>
    </source>
</evidence>
<reference evidence="15" key="1">
    <citation type="submission" date="2021-04" db="EMBL/GenBank/DDBJ databases">
        <authorList>
            <person name="Chebbi M.A.C M."/>
        </authorList>
    </citation>
    <scope>NUCLEOTIDE SEQUENCE</scope>
</reference>
<dbReference type="Gene3D" id="3.40.50.920">
    <property type="match status" value="1"/>
</dbReference>
<dbReference type="Proteomes" id="UP000786811">
    <property type="component" value="Unassembled WGS sequence"/>
</dbReference>
<comment type="cofactor">
    <cofactor evidence="2">
        <name>Mn(2+)</name>
        <dbReference type="ChEBI" id="CHEBI:29035"/>
    </cofactor>
</comment>
<dbReference type="FunFam" id="3.40.50.970:FF:000033">
    <property type="entry name" value="Transketolase isoform 1"/>
    <property type="match status" value="1"/>
</dbReference>
<dbReference type="InterPro" id="IPR020826">
    <property type="entry name" value="Transketolase_BS"/>
</dbReference>
<dbReference type="PROSITE" id="PS00802">
    <property type="entry name" value="TRANSKETOLASE_2"/>
    <property type="match status" value="1"/>
</dbReference>
<dbReference type="PANTHER" id="PTHR43195:SF1">
    <property type="entry name" value="FI06132P-RELATED"/>
    <property type="match status" value="1"/>
</dbReference>
<keyword evidence="16" id="KW-1185">Reference proteome</keyword>
<evidence type="ECO:0000256" key="11">
    <source>
        <dbReference type="ARBA" id="ARBA00022837"/>
    </source>
</evidence>
<comment type="cofactor">
    <cofactor evidence="1">
        <name>Ca(2+)</name>
        <dbReference type="ChEBI" id="CHEBI:29108"/>
    </cofactor>
</comment>
<comment type="cofactor">
    <cofactor evidence="3">
        <name>Co(2+)</name>
        <dbReference type="ChEBI" id="CHEBI:48828"/>
    </cofactor>
</comment>
<dbReference type="CDD" id="cd02012">
    <property type="entry name" value="TPP_TK"/>
    <property type="match status" value="1"/>
</dbReference>
<accession>A0A8J2HL54</accession>
<evidence type="ECO:0000256" key="9">
    <source>
        <dbReference type="ARBA" id="ARBA00022679"/>
    </source>
</evidence>
<evidence type="ECO:0000259" key="14">
    <source>
        <dbReference type="SMART" id="SM00861"/>
    </source>
</evidence>
<dbReference type="CDD" id="cd07033">
    <property type="entry name" value="TPP_PYR_DXS_TK_like"/>
    <property type="match status" value="1"/>
</dbReference>
<dbReference type="InterPro" id="IPR051424">
    <property type="entry name" value="Transketolase-like"/>
</dbReference>
<dbReference type="PANTHER" id="PTHR43195">
    <property type="entry name" value="TRANSKETOLASE"/>
    <property type="match status" value="1"/>
</dbReference>
<dbReference type="OrthoDB" id="10267175at2759"/>
<evidence type="ECO:0000256" key="10">
    <source>
        <dbReference type="ARBA" id="ARBA00022723"/>
    </source>
</evidence>
<dbReference type="GO" id="GO:0030976">
    <property type="term" value="F:thiamine pyrophosphate binding"/>
    <property type="evidence" value="ECO:0007669"/>
    <property type="project" value="TreeGrafter"/>
</dbReference>
<evidence type="ECO:0000256" key="13">
    <source>
        <dbReference type="ARBA" id="ARBA00023052"/>
    </source>
</evidence>
<evidence type="ECO:0000256" key="2">
    <source>
        <dbReference type="ARBA" id="ARBA00001936"/>
    </source>
</evidence>
<dbReference type="SMART" id="SM00861">
    <property type="entry name" value="Transket_pyr"/>
    <property type="match status" value="1"/>
</dbReference>
<dbReference type="SUPFAM" id="SSF52518">
    <property type="entry name" value="Thiamin diphosphate-binding fold (THDP-binding)"/>
    <property type="match status" value="2"/>
</dbReference>
<evidence type="ECO:0000256" key="1">
    <source>
        <dbReference type="ARBA" id="ARBA00001913"/>
    </source>
</evidence>
<keyword evidence="11" id="KW-0106">Calcium</keyword>